<dbReference type="OMA" id="QCKNSPQ"/>
<proteinExistence type="predicted"/>
<evidence type="ECO:0000313" key="3">
    <source>
        <dbReference type="Proteomes" id="UP000683925"/>
    </source>
</evidence>
<keyword evidence="3" id="KW-1185">Reference proteome</keyword>
<evidence type="ECO:0000313" key="2">
    <source>
        <dbReference type="EMBL" id="CAD8141895.1"/>
    </source>
</evidence>
<feature type="compositionally biased region" description="Low complexity" evidence="1">
    <location>
        <begin position="1"/>
        <end position="20"/>
    </location>
</feature>
<dbReference type="OrthoDB" id="308053at2759"/>
<feature type="region of interest" description="Disordered" evidence="1">
    <location>
        <begin position="1"/>
        <end position="22"/>
    </location>
</feature>
<dbReference type="Proteomes" id="UP000683925">
    <property type="component" value="Unassembled WGS sequence"/>
</dbReference>
<gene>
    <name evidence="2" type="ORF">POCTA_138.1.T0130189</name>
</gene>
<name>A0A8S1SMI2_PAROT</name>
<reference evidence="2" key="1">
    <citation type="submission" date="2021-01" db="EMBL/GenBank/DDBJ databases">
        <authorList>
            <consortium name="Genoscope - CEA"/>
            <person name="William W."/>
        </authorList>
    </citation>
    <scope>NUCLEOTIDE SEQUENCE</scope>
</reference>
<evidence type="ECO:0000256" key="1">
    <source>
        <dbReference type="SAM" id="MobiDB-lite"/>
    </source>
</evidence>
<protein>
    <submittedName>
        <fullName evidence="2">Uncharacterized protein</fullName>
    </submittedName>
</protein>
<dbReference type="AlphaFoldDB" id="A0A8S1SMI2"/>
<sequence length="225" mass="26282">MILDQHQSSNYSQIQSQQYHSKSRQIETEEQIVKFTIRQDFLNLLAIAADYQAGLNLQGSQKNMEQIITMLHNKLILQVNLSSSIHLDQQQQCKNSPQLNETLIKEKRDVENFLKSIIKEKKFAPQIEKHLKSYLDNCLNDYPRLVNDPLNPVKNKAEFNQETIQKLFCSISQTDQKYSDIQRGKVQAKELSQSDIDKHIEERLHAAHHKLQDRQERGCNICQLI</sequence>
<dbReference type="EMBL" id="CAJJDP010000012">
    <property type="protein sequence ID" value="CAD8141895.1"/>
    <property type="molecule type" value="Genomic_DNA"/>
</dbReference>
<comment type="caution">
    <text evidence="2">The sequence shown here is derived from an EMBL/GenBank/DDBJ whole genome shotgun (WGS) entry which is preliminary data.</text>
</comment>
<accession>A0A8S1SMI2</accession>
<organism evidence="2 3">
    <name type="scientific">Paramecium octaurelia</name>
    <dbReference type="NCBI Taxonomy" id="43137"/>
    <lineage>
        <taxon>Eukaryota</taxon>
        <taxon>Sar</taxon>
        <taxon>Alveolata</taxon>
        <taxon>Ciliophora</taxon>
        <taxon>Intramacronucleata</taxon>
        <taxon>Oligohymenophorea</taxon>
        <taxon>Peniculida</taxon>
        <taxon>Parameciidae</taxon>
        <taxon>Paramecium</taxon>
    </lineage>
</organism>